<evidence type="ECO:0000313" key="3">
    <source>
        <dbReference type="EMBL" id="ETO11831.1"/>
    </source>
</evidence>
<dbReference type="Gene3D" id="3.30.830.10">
    <property type="entry name" value="Metalloenzyme, LuxS/M16 peptidase-like"/>
    <property type="match status" value="4"/>
</dbReference>
<dbReference type="GO" id="GO:0046872">
    <property type="term" value="F:metal ion binding"/>
    <property type="evidence" value="ECO:0007669"/>
    <property type="project" value="InterPro"/>
</dbReference>
<dbReference type="InterPro" id="IPR013578">
    <property type="entry name" value="Peptidase_M16C_assoc"/>
</dbReference>
<feature type="region of interest" description="Disordered" evidence="1">
    <location>
        <begin position="309"/>
        <end position="328"/>
    </location>
</feature>
<accession>X6MDV4</accession>
<reference evidence="3 4" key="1">
    <citation type="journal article" date="2013" name="Curr. Biol.">
        <title>The Genome of the Foraminiferan Reticulomyxa filosa.</title>
        <authorList>
            <person name="Glockner G."/>
            <person name="Hulsmann N."/>
            <person name="Schleicher M."/>
            <person name="Noegel A.A."/>
            <person name="Eichinger L."/>
            <person name="Gallinger C."/>
            <person name="Pawlowski J."/>
            <person name="Sierra R."/>
            <person name="Euteneuer U."/>
            <person name="Pillet L."/>
            <person name="Moustafa A."/>
            <person name="Platzer M."/>
            <person name="Groth M."/>
            <person name="Szafranski K."/>
            <person name="Schliwa M."/>
        </authorList>
    </citation>
    <scope>NUCLEOTIDE SEQUENCE [LARGE SCALE GENOMIC DNA]</scope>
</reference>
<dbReference type="SMART" id="SM01264">
    <property type="entry name" value="M16C_associated"/>
    <property type="match status" value="1"/>
</dbReference>
<dbReference type="Proteomes" id="UP000023152">
    <property type="component" value="Unassembled WGS sequence"/>
</dbReference>
<evidence type="ECO:0000313" key="4">
    <source>
        <dbReference type="Proteomes" id="UP000023152"/>
    </source>
</evidence>
<dbReference type="Pfam" id="PF00675">
    <property type="entry name" value="Peptidase_M16"/>
    <property type="match status" value="1"/>
</dbReference>
<dbReference type="SUPFAM" id="SSF63411">
    <property type="entry name" value="LuxS/MPP-like metallohydrolase"/>
    <property type="match status" value="4"/>
</dbReference>
<keyword evidence="4" id="KW-1185">Reference proteome</keyword>
<sequence>MLILKNTLGRQKFSFFPLSFNQPHYVVASPCGANRKQLSSQYQLGEKTDGGFVIESITSLPIYEATAYQVFFFALRQKISGHFKKILGTRYIHLDTSDTNNVFAVALRTIPEDNSGVTHVLEHMTLCGSEKYPVKSPFVHMLKRSLNTLMNASTSADRTCFPFATQNEQDYHNLLNVYLDSIFFPELKEMDFMQEGHRLEFENGDVQNGRLQRKGLVYEKMKTTLSDPSEILALELQKNLFSDTVYRFNYAGDPQIIAKLTNGQLKRSIKNITIQAMPCSIPMAIYLRACKIGRPCSFPTLSSSCLSKEDANAQQQSPPIPLQPHYSHTKNVTVIGPPETIVVDEARQNQMAVAWLCNPIHEVDDTFGLTILSHLLLFGDNAPFRQALAKSGMTHSYTTATGYFMDAVQGSFCIGLTSVSPNDTKTLEHFIEDTLQKVVQQGFKQERLEEVLHQFEIDQKTRNGIFGLNLFYRMISLITHWDRLDANTLPVASLQIDKILDKIRAKVSGEHPTEPRYFENLISKYLLNNNIHNRVCVILQPDSKYLQTKQTQEEEELSALAKNLSEQNKAFILTQTKALHDYQTKKPNVDLLPTLQRTDIPLSSVDPCRMDMHVHTFELKNEKTNETQTLHCPLLSTQAMTNDLVYYRVLYDLAPLFEASNSSESINIAQNDFHLLLSIFAKCLTHVGAADKTPEQLAQAINRKTGGIKATIHSLTPANTSMFSAMAEQTKQNNLSYFLEMSSFCLKSNVDDMLQLMEEICVHPKFEFFERINTFLEQKMYVDFKVLLNYGENYATKHAASMFADTCPSFFVDDMLEGISALKFQGLLLRALQSQRHAVTKELIHSFEKIAHQLFRKQGPIRSLLVADKHLFSIPLSEMTDKFVNPFLPLGHFDKSSMLDDKNQHLFGVNHDTCHNLRVIMKSRKFVGGPPTPPLSSASAESKGTSPGREIRHYFAVPSSSDFCAAVIPTVPFTHEHCADLRVASKLLSSDFFRKQIREKGKAQNCGSMQNKNLFVMFTNQDSDCIDTIHTFKHGIDWLLSDRITDASIDGALLEIFGSLDAPKSPFETGFQELLQGINEPIRQEHRNRLLHVTKKSMQDAVHKYLKSAFEKDEVAYTIVGRGQGYKQPKEKEKLQSHGFRVNNLL</sequence>
<dbReference type="EMBL" id="ASPP01021972">
    <property type="protein sequence ID" value="ETO11831.1"/>
    <property type="molecule type" value="Genomic_DNA"/>
</dbReference>
<dbReference type="InterPro" id="IPR011249">
    <property type="entry name" value="Metalloenz_LuxS/M16"/>
</dbReference>
<gene>
    <name evidence="3" type="ORF">RFI_25545</name>
</gene>
<evidence type="ECO:0000259" key="2">
    <source>
        <dbReference type="SMART" id="SM01264"/>
    </source>
</evidence>
<dbReference type="InterPro" id="IPR011765">
    <property type="entry name" value="Pept_M16_N"/>
</dbReference>
<organism evidence="3 4">
    <name type="scientific">Reticulomyxa filosa</name>
    <dbReference type="NCBI Taxonomy" id="46433"/>
    <lineage>
        <taxon>Eukaryota</taxon>
        <taxon>Sar</taxon>
        <taxon>Rhizaria</taxon>
        <taxon>Retaria</taxon>
        <taxon>Foraminifera</taxon>
        <taxon>Monothalamids</taxon>
        <taxon>Reticulomyxidae</taxon>
        <taxon>Reticulomyxa</taxon>
    </lineage>
</organism>
<dbReference type="PANTHER" id="PTHR43016">
    <property type="entry name" value="PRESEQUENCE PROTEASE"/>
    <property type="match status" value="1"/>
</dbReference>
<protein>
    <recommendedName>
        <fullName evidence="2">Peptidase M16C associated domain-containing protein</fullName>
    </recommendedName>
</protein>
<dbReference type="GO" id="GO:0006508">
    <property type="term" value="P:proteolysis"/>
    <property type="evidence" value="ECO:0007669"/>
    <property type="project" value="InterPro"/>
</dbReference>
<dbReference type="AlphaFoldDB" id="X6MDV4"/>
<dbReference type="Pfam" id="PF05193">
    <property type="entry name" value="Peptidase_M16_C"/>
    <property type="match status" value="1"/>
</dbReference>
<proteinExistence type="predicted"/>
<dbReference type="OMA" id="NYLYYIR"/>
<comment type="caution">
    <text evidence="3">The sequence shown here is derived from an EMBL/GenBank/DDBJ whole genome shotgun (WGS) entry which is preliminary data.</text>
</comment>
<dbReference type="OrthoDB" id="10250783at2759"/>
<feature type="domain" description="Peptidase M16C associated" evidence="2">
    <location>
        <begin position="539"/>
        <end position="828"/>
    </location>
</feature>
<dbReference type="Pfam" id="PF08367">
    <property type="entry name" value="M16C_assoc"/>
    <property type="match status" value="1"/>
</dbReference>
<name>X6MDV4_RETFI</name>
<dbReference type="InterPro" id="IPR007863">
    <property type="entry name" value="Peptidase_M16_C"/>
</dbReference>
<evidence type="ECO:0000256" key="1">
    <source>
        <dbReference type="SAM" id="MobiDB-lite"/>
    </source>
</evidence>
<dbReference type="PANTHER" id="PTHR43016:SF13">
    <property type="entry name" value="PRESEQUENCE PROTEASE, MITOCHONDRIAL"/>
    <property type="match status" value="1"/>
</dbReference>